<dbReference type="EMBL" id="DF974585">
    <property type="protein sequence ID" value="GAU49550.1"/>
    <property type="molecule type" value="Genomic_DNA"/>
</dbReference>
<evidence type="ECO:0000313" key="3">
    <source>
        <dbReference type="EMBL" id="GAU49550.1"/>
    </source>
</evidence>
<organism evidence="3 4">
    <name type="scientific">Trifolium subterraneum</name>
    <name type="common">Subterranean clover</name>
    <dbReference type="NCBI Taxonomy" id="3900"/>
    <lineage>
        <taxon>Eukaryota</taxon>
        <taxon>Viridiplantae</taxon>
        <taxon>Streptophyta</taxon>
        <taxon>Embryophyta</taxon>
        <taxon>Tracheophyta</taxon>
        <taxon>Spermatophyta</taxon>
        <taxon>Magnoliopsida</taxon>
        <taxon>eudicotyledons</taxon>
        <taxon>Gunneridae</taxon>
        <taxon>Pentapetalae</taxon>
        <taxon>rosids</taxon>
        <taxon>fabids</taxon>
        <taxon>Fabales</taxon>
        <taxon>Fabaceae</taxon>
        <taxon>Papilionoideae</taxon>
        <taxon>50 kb inversion clade</taxon>
        <taxon>NPAAA clade</taxon>
        <taxon>Hologalegina</taxon>
        <taxon>IRL clade</taxon>
        <taxon>Trifolieae</taxon>
        <taxon>Trifolium</taxon>
    </lineage>
</organism>
<keyword evidence="4" id="KW-1185">Reference proteome</keyword>
<evidence type="ECO:0000256" key="1">
    <source>
        <dbReference type="SAM" id="Phobius"/>
    </source>
</evidence>
<protein>
    <recommendedName>
        <fullName evidence="2">Nodulin-like domain-containing protein</fullName>
    </recommendedName>
</protein>
<evidence type="ECO:0000259" key="2">
    <source>
        <dbReference type="Pfam" id="PF06813"/>
    </source>
</evidence>
<dbReference type="AlphaFoldDB" id="A0A2Z6PFE6"/>
<name>A0A2Z6PFE6_TRISU</name>
<keyword evidence="1" id="KW-0812">Transmembrane</keyword>
<dbReference type="Proteomes" id="UP000242715">
    <property type="component" value="Unassembled WGS sequence"/>
</dbReference>
<accession>A0A2Z6PFE6</accession>
<dbReference type="Pfam" id="PF06813">
    <property type="entry name" value="Nodulin-like"/>
    <property type="match status" value="1"/>
</dbReference>
<dbReference type="OrthoDB" id="410267at2759"/>
<feature type="domain" description="Nodulin-like" evidence="2">
    <location>
        <begin position="26"/>
        <end position="59"/>
    </location>
</feature>
<evidence type="ECO:0000313" key="4">
    <source>
        <dbReference type="Proteomes" id="UP000242715"/>
    </source>
</evidence>
<reference evidence="4" key="1">
    <citation type="journal article" date="2017" name="Front. Plant Sci.">
        <title>Climate Clever Clovers: New Paradigm to Reduce the Environmental Footprint of Ruminants by Breeding Low Methanogenic Forages Utilizing Haplotype Variation.</title>
        <authorList>
            <person name="Kaur P."/>
            <person name="Appels R."/>
            <person name="Bayer P.E."/>
            <person name="Keeble-Gagnere G."/>
            <person name="Wang J."/>
            <person name="Hirakawa H."/>
            <person name="Shirasawa K."/>
            <person name="Vercoe P."/>
            <person name="Stefanova K."/>
            <person name="Durmic Z."/>
            <person name="Nichols P."/>
            <person name="Revell C."/>
            <person name="Isobe S.N."/>
            <person name="Edwards D."/>
            <person name="Erskine W."/>
        </authorList>
    </citation>
    <scope>NUCLEOTIDE SEQUENCE [LARGE SCALE GENOMIC DNA]</scope>
    <source>
        <strain evidence="4">cv. Daliak</strain>
    </source>
</reference>
<keyword evidence="1" id="KW-0472">Membrane</keyword>
<dbReference type="InterPro" id="IPR010658">
    <property type="entry name" value="Nodulin-like"/>
</dbReference>
<feature type="transmembrane region" description="Helical" evidence="1">
    <location>
        <begin position="27"/>
        <end position="49"/>
    </location>
</feature>
<proteinExistence type="predicted"/>
<gene>
    <name evidence="3" type="ORF">TSUD_50790</name>
</gene>
<sequence length="159" mass="18221">MVGGSSIGVQGWGDMKSFTVQFVTGRWFFVFASFLVILTAGTTYMFGLYSSDIKTALENKIWQNKKLALVDPSPVKIVTQTEKEKVSPVVSDSAPKKDPKWYEDVFNPPERGEDYTILQALFSIDMTRKFYKGDIYKRYREEALVTEAEMLEKKTFQKV</sequence>
<keyword evidence="1" id="KW-1133">Transmembrane helix</keyword>